<evidence type="ECO:0000259" key="2">
    <source>
        <dbReference type="PROSITE" id="PS50181"/>
    </source>
</evidence>
<accession>A0A409Y910</accession>
<keyword evidence="4" id="KW-1185">Reference proteome</keyword>
<organism evidence="3 4">
    <name type="scientific">Panaeolus cyanescens</name>
    <dbReference type="NCBI Taxonomy" id="181874"/>
    <lineage>
        <taxon>Eukaryota</taxon>
        <taxon>Fungi</taxon>
        <taxon>Dikarya</taxon>
        <taxon>Basidiomycota</taxon>
        <taxon>Agaricomycotina</taxon>
        <taxon>Agaricomycetes</taxon>
        <taxon>Agaricomycetidae</taxon>
        <taxon>Agaricales</taxon>
        <taxon>Agaricineae</taxon>
        <taxon>Galeropsidaceae</taxon>
        <taxon>Panaeolus</taxon>
    </lineage>
</organism>
<feature type="domain" description="F-box" evidence="2">
    <location>
        <begin position="62"/>
        <end position="111"/>
    </location>
</feature>
<proteinExistence type="predicted"/>
<sequence>MADNANTEPLRRSSRKRPKYSQDTIEDVKSSDETAPRKQASASKRSTKSKTTNVTGRRAGKLANMSDMPIDVLFEIFSHLHPYDLLKLARTTKDYRKLLLDRHSVTLWKAACQNLDGLPEPFEGMCLPAWVNLLFYPHCHYCSRVAHTIEWTFQIRICSHCTPNYLGKTRAYYYMVPSKLSNLPFPFRVIHENMIPSRHSNNHREILYLQSEQDAVCAEYEKLETDDERLQFIAKKKAHVQKIKEHVLLCREWEKKQSSHREHELQTLRDERLSAIKEKLKELGWEQDLNGIRNPDSLAKHKLVNKPQRLTERIWSNIKSEVIAYMEKMREKRLNRERAALIVQRKEMAAEAWCTYKASHVHDRQLLPNPVELCAFQPVADIINQDSDSNVTSESFQSLFPQFDEFASQWRRSVHTLFYEQLKKPIAVDDDFDVGYYDDDYGGWSDDFDDWTFGSRKVRTEASPVAHMSNQEIEHHVALARTVFSCTKCDKKARSDDWTSSWFPIFSDGISNRHNPLFYPQVLGHDCCDSRFRGWTDEEEDFFNMYTSSAPRFLPLLQNWSPECLVIDADMSNLARCMLSIVDGIDPLTVSVKDMDNLNIRFTCLQTGCVQKPSQPVGSQITDVDSRLGPSFDWRGAISHQMNEHHGRGLLDNLRTKYAVEDYASIPNSIKEEEQLYQREHKRAWGCMRCNKSRGDEHRDLPSIKRHLSVKHGIEESITEDEDYTRRYDWEDTQAPEPFLRQIRNTPNGPMLKLD</sequence>
<comment type="caution">
    <text evidence="3">The sequence shown here is derived from an EMBL/GenBank/DDBJ whole genome shotgun (WGS) entry which is preliminary data.</text>
</comment>
<dbReference type="AlphaFoldDB" id="A0A409Y910"/>
<reference evidence="3 4" key="1">
    <citation type="journal article" date="2018" name="Evol. Lett.">
        <title>Horizontal gene cluster transfer increased hallucinogenic mushroom diversity.</title>
        <authorList>
            <person name="Reynolds H.T."/>
            <person name="Vijayakumar V."/>
            <person name="Gluck-Thaler E."/>
            <person name="Korotkin H.B."/>
            <person name="Matheny P.B."/>
            <person name="Slot J.C."/>
        </authorList>
    </citation>
    <scope>NUCLEOTIDE SEQUENCE [LARGE SCALE GENOMIC DNA]</scope>
    <source>
        <strain evidence="3 4">2629</strain>
    </source>
</reference>
<gene>
    <name evidence="3" type="ORF">CVT24_005330</name>
</gene>
<name>A0A409Y910_9AGAR</name>
<feature type="compositionally biased region" description="Basic and acidic residues" evidence="1">
    <location>
        <begin position="26"/>
        <end position="36"/>
    </location>
</feature>
<dbReference type="InterPro" id="IPR001810">
    <property type="entry name" value="F-box_dom"/>
</dbReference>
<dbReference type="EMBL" id="NHTK01001355">
    <property type="protein sequence ID" value="PPQ99540.1"/>
    <property type="molecule type" value="Genomic_DNA"/>
</dbReference>
<dbReference type="InParanoid" id="A0A409Y910"/>
<dbReference type="SUPFAM" id="SSF81383">
    <property type="entry name" value="F-box domain"/>
    <property type="match status" value="1"/>
</dbReference>
<evidence type="ECO:0000256" key="1">
    <source>
        <dbReference type="SAM" id="MobiDB-lite"/>
    </source>
</evidence>
<protein>
    <recommendedName>
        <fullName evidence="2">F-box domain-containing protein</fullName>
    </recommendedName>
</protein>
<feature type="region of interest" description="Disordered" evidence="1">
    <location>
        <begin position="1"/>
        <end position="60"/>
    </location>
</feature>
<dbReference type="Gene3D" id="1.20.1280.50">
    <property type="match status" value="1"/>
</dbReference>
<dbReference type="Pfam" id="PF12937">
    <property type="entry name" value="F-box-like"/>
    <property type="match status" value="1"/>
</dbReference>
<dbReference type="OrthoDB" id="2322499at2759"/>
<evidence type="ECO:0000313" key="4">
    <source>
        <dbReference type="Proteomes" id="UP000284842"/>
    </source>
</evidence>
<dbReference type="PROSITE" id="PS50181">
    <property type="entry name" value="FBOX"/>
    <property type="match status" value="1"/>
</dbReference>
<dbReference type="CDD" id="cd09917">
    <property type="entry name" value="F-box_SF"/>
    <property type="match status" value="1"/>
</dbReference>
<evidence type="ECO:0000313" key="3">
    <source>
        <dbReference type="EMBL" id="PPQ99540.1"/>
    </source>
</evidence>
<feature type="compositionally biased region" description="Low complexity" evidence="1">
    <location>
        <begin position="37"/>
        <end position="52"/>
    </location>
</feature>
<dbReference type="InterPro" id="IPR036047">
    <property type="entry name" value="F-box-like_dom_sf"/>
</dbReference>
<dbReference type="Proteomes" id="UP000284842">
    <property type="component" value="Unassembled WGS sequence"/>
</dbReference>